<feature type="non-terminal residue" evidence="2">
    <location>
        <position position="1"/>
    </location>
</feature>
<feature type="region of interest" description="Disordered" evidence="1">
    <location>
        <begin position="31"/>
        <end position="51"/>
    </location>
</feature>
<sequence>VVTLFQLGISIPYQDGERDQDDAVIDGAAEEGERLVMKEGPDGECDERDEC</sequence>
<dbReference type="InParanoid" id="A0A2P5EUS7"/>
<evidence type="ECO:0000313" key="3">
    <source>
        <dbReference type="Proteomes" id="UP000237000"/>
    </source>
</evidence>
<proteinExistence type="predicted"/>
<organism evidence="2 3">
    <name type="scientific">Trema orientale</name>
    <name type="common">Charcoal tree</name>
    <name type="synonym">Celtis orientalis</name>
    <dbReference type="NCBI Taxonomy" id="63057"/>
    <lineage>
        <taxon>Eukaryota</taxon>
        <taxon>Viridiplantae</taxon>
        <taxon>Streptophyta</taxon>
        <taxon>Embryophyta</taxon>
        <taxon>Tracheophyta</taxon>
        <taxon>Spermatophyta</taxon>
        <taxon>Magnoliopsida</taxon>
        <taxon>eudicotyledons</taxon>
        <taxon>Gunneridae</taxon>
        <taxon>Pentapetalae</taxon>
        <taxon>rosids</taxon>
        <taxon>fabids</taxon>
        <taxon>Rosales</taxon>
        <taxon>Cannabaceae</taxon>
        <taxon>Trema</taxon>
    </lineage>
</organism>
<name>A0A2P5EUS7_TREOI</name>
<keyword evidence="3" id="KW-1185">Reference proteome</keyword>
<dbReference type="EMBL" id="JXTC01000096">
    <property type="protein sequence ID" value="PON89286.1"/>
    <property type="molecule type" value="Genomic_DNA"/>
</dbReference>
<feature type="compositionally biased region" description="Acidic residues" evidence="1">
    <location>
        <begin position="42"/>
        <end position="51"/>
    </location>
</feature>
<gene>
    <name evidence="2" type="ORF">TorRG33x02_149570</name>
</gene>
<protein>
    <submittedName>
        <fullName evidence="2">Uncharacterized protein</fullName>
    </submittedName>
</protein>
<accession>A0A2P5EUS7</accession>
<evidence type="ECO:0000256" key="1">
    <source>
        <dbReference type="SAM" id="MobiDB-lite"/>
    </source>
</evidence>
<comment type="caution">
    <text evidence="2">The sequence shown here is derived from an EMBL/GenBank/DDBJ whole genome shotgun (WGS) entry which is preliminary data.</text>
</comment>
<evidence type="ECO:0000313" key="2">
    <source>
        <dbReference type="EMBL" id="PON89286.1"/>
    </source>
</evidence>
<dbReference type="Proteomes" id="UP000237000">
    <property type="component" value="Unassembled WGS sequence"/>
</dbReference>
<feature type="compositionally biased region" description="Basic and acidic residues" evidence="1">
    <location>
        <begin position="31"/>
        <end position="41"/>
    </location>
</feature>
<dbReference type="AlphaFoldDB" id="A0A2P5EUS7"/>
<reference evidence="3" key="1">
    <citation type="submission" date="2016-06" db="EMBL/GenBank/DDBJ databases">
        <title>Parallel loss of symbiosis genes in relatives of nitrogen-fixing non-legume Parasponia.</title>
        <authorList>
            <person name="Van Velzen R."/>
            <person name="Holmer R."/>
            <person name="Bu F."/>
            <person name="Rutten L."/>
            <person name="Van Zeijl A."/>
            <person name="Liu W."/>
            <person name="Santuari L."/>
            <person name="Cao Q."/>
            <person name="Sharma T."/>
            <person name="Shen D."/>
            <person name="Roswanjaya Y."/>
            <person name="Wardhani T."/>
            <person name="Kalhor M.S."/>
            <person name="Jansen J."/>
            <person name="Van den Hoogen J."/>
            <person name="Gungor B."/>
            <person name="Hartog M."/>
            <person name="Hontelez J."/>
            <person name="Verver J."/>
            <person name="Yang W.-C."/>
            <person name="Schijlen E."/>
            <person name="Repin R."/>
            <person name="Schilthuizen M."/>
            <person name="Schranz E."/>
            <person name="Heidstra R."/>
            <person name="Miyata K."/>
            <person name="Fedorova E."/>
            <person name="Kohlen W."/>
            <person name="Bisseling T."/>
            <person name="Smit S."/>
            <person name="Geurts R."/>
        </authorList>
    </citation>
    <scope>NUCLEOTIDE SEQUENCE [LARGE SCALE GENOMIC DNA]</scope>
    <source>
        <strain evidence="3">cv. RG33-2</strain>
    </source>
</reference>